<keyword evidence="2 5" id="KW-0238">DNA-binding</keyword>
<accession>A0A2V2F4H8</accession>
<evidence type="ECO:0000256" key="2">
    <source>
        <dbReference type="ARBA" id="ARBA00023125"/>
    </source>
</evidence>
<dbReference type="InterPro" id="IPR003313">
    <property type="entry name" value="AraC-bd"/>
</dbReference>
<dbReference type="InterPro" id="IPR037923">
    <property type="entry name" value="HTH-like"/>
</dbReference>
<dbReference type="PROSITE" id="PS01124">
    <property type="entry name" value="HTH_ARAC_FAMILY_2"/>
    <property type="match status" value="1"/>
</dbReference>
<dbReference type="GO" id="GO:0043565">
    <property type="term" value="F:sequence-specific DNA binding"/>
    <property type="evidence" value="ECO:0007669"/>
    <property type="project" value="InterPro"/>
</dbReference>
<evidence type="ECO:0000256" key="1">
    <source>
        <dbReference type="ARBA" id="ARBA00023015"/>
    </source>
</evidence>
<reference evidence="5 6" key="1">
    <citation type="submission" date="2018-05" db="EMBL/GenBank/DDBJ databases">
        <title>Genomic Encyclopedia of Type Strains, Phase IV (KMG-IV): sequencing the most valuable type-strain genomes for metagenomic binning, comparative biology and taxonomic classification.</title>
        <authorList>
            <person name="Goeker M."/>
        </authorList>
    </citation>
    <scope>NUCLEOTIDE SEQUENCE [LARGE SCALE GENOMIC DNA]</scope>
    <source>
        <strain evidence="5 6">JC118</strain>
    </source>
</reference>
<sequence length="297" mass="34567">MKNIATYDLLKPDPLSEILLSLDFRVLSYVDWTEQENRIINNEILPHFKLVAVERGSIELMIKDQRLLIEKGDLAIIPPYTLFTAACLTEEKAHLYIFHFDLKTDLMRNSFAKLFSCHQLTVYSKLFTEQDLFWFSTFSHQNADKPGYYFNLEVLLKKALAAILMNANAYYAANADRAANNTSEERIFVECLDYITEHVHDNIKVKDLCTHLNVSQSYLYQCFHQIKGCSTKEFILMFRMKQICNDLRNTTMSLAEISELYNFSSPIAFSASFKNQYGKSPAAYRKQYKTELKTKKK</sequence>
<evidence type="ECO:0000313" key="6">
    <source>
        <dbReference type="Proteomes" id="UP000247612"/>
    </source>
</evidence>
<organism evidence="5 6">
    <name type="scientific">Dielma fastidiosa</name>
    <dbReference type="NCBI Taxonomy" id="1034346"/>
    <lineage>
        <taxon>Bacteria</taxon>
        <taxon>Bacillati</taxon>
        <taxon>Bacillota</taxon>
        <taxon>Erysipelotrichia</taxon>
        <taxon>Erysipelotrichales</taxon>
        <taxon>Erysipelotrichaceae</taxon>
        <taxon>Dielma</taxon>
    </lineage>
</organism>
<dbReference type="SMART" id="SM00342">
    <property type="entry name" value="HTH_ARAC"/>
    <property type="match status" value="1"/>
</dbReference>
<keyword evidence="3" id="KW-0804">Transcription</keyword>
<dbReference type="EMBL" id="QJKH01000001">
    <property type="protein sequence ID" value="PXX81400.1"/>
    <property type="molecule type" value="Genomic_DNA"/>
</dbReference>
<dbReference type="InterPro" id="IPR009057">
    <property type="entry name" value="Homeodomain-like_sf"/>
</dbReference>
<dbReference type="PANTHER" id="PTHR43280">
    <property type="entry name" value="ARAC-FAMILY TRANSCRIPTIONAL REGULATOR"/>
    <property type="match status" value="1"/>
</dbReference>
<dbReference type="SUPFAM" id="SSF46689">
    <property type="entry name" value="Homeodomain-like"/>
    <property type="match status" value="2"/>
</dbReference>
<dbReference type="OrthoDB" id="9778008at2"/>
<feature type="domain" description="HTH araC/xylS-type" evidence="4">
    <location>
        <begin position="189"/>
        <end position="287"/>
    </location>
</feature>
<evidence type="ECO:0000313" key="5">
    <source>
        <dbReference type="EMBL" id="PXX81400.1"/>
    </source>
</evidence>
<dbReference type="Pfam" id="PF12833">
    <property type="entry name" value="HTH_18"/>
    <property type="match status" value="1"/>
</dbReference>
<dbReference type="Proteomes" id="UP000247612">
    <property type="component" value="Unassembled WGS sequence"/>
</dbReference>
<comment type="caution">
    <text evidence="5">The sequence shown here is derived from an EMBL/GenBank/DDBJ whole genome shotgun (WGS) entry which is preliminary data.</text>
</comment>
<name>A0A2V2F4H8_9FIRM</name>
<proteinExistence type="predicted"/>
<dbReference type="Gene3D" id="1.10.10.60">
    <property type="entry name" value="Homeodomain-like"/>
    <property type="match status" value="2"/>
</dbReference>
<dbReference type="PANTHER" id="PTHR43280:SF2">
    <property type="entry name" value="HTH-TYPE TRANSCRIPTIONAL REGULATOR EXSA"/>
    <property type="match status" value="1"/>
</dbReference>
<dbReference type="SUPFAM" id="SSF51215">
    <property type="entry name" value="Regulatory protein AraC"/>
    <property type="match status" value="1"/>
</dbReference>
<protein>
    <submittedName>
        <fullName evidence="5">AraC-like DNA-binding protein</fullName>
    </submittedName>
</protein>
<evidence type="ECO:0000259" key="4">
    <source>
        <dbReference type="PROSITE" id="PS01124"/>
    </source>
</evidence>
<dbReference type="Pfam" id="PF02311">
    <property type="entry name" value="AraC_binding"/>
    <property type="match status" value="1"/>
</dbReference>
<dbReference type="InterPro" id="IPR018060">
    <property type="entry name" value="HTH_AraC"/>
</dbReference>
<dbReference type="AlphaFoldDB" id="A0A2V2F4H8"/>
<dbReference type="RefSeq" id="WP_022936318.1">
    <property type="nucleotide sequence ID" value="NZ_CABKRQ010000001.1"/>
</dbReference>
<dbReference type="STRING" id="1034346.GCA_000313565_00004"/>
<dbReference type="InterPro" id="IPR018062">
    <property type="entry name" value="HTH_AraC-typ_CS"/>
</dbReference>
<keyword evidence="6" id="KW-1185">Reference proteome</keyword>
<dbReference type="PROSITE" id="PS00041">
    <property type="entry name" value="HTH_ARAC_FAMILY_1"/>
    <property type="match status" value="1"/>
</dbReference>
<gene>
    <name evidence="5" type="ORF">DES51_1014</name>
</gene>
<evidence type="ECO:0000256" key="3">
    <source>
        <dbReference type="ARBA" id="ARBA00023163"/>
    </source>
</evidence>
<dbReference type="GO" id="GO:0003700">
    <property type="term" value="F:DNA-binding transcription factor activity"/>
    <property type="evidence" value="ECO:0007669"/>
    <property type="project" value="InterPro"/>
</dbReference>
<keyword evidence="1" id="KW-0805">Transcription regulation</keyword>